<dbReference type="InterPro" id="IPR026501">
    <property type="entry name" value="Limbin/EVC"/>
</dbReference>
<feature type="compositionally biased region" description="Low complexity" evidence="11">
    <location>
        <begin position="917"/>
        <end position="928"/>
    </location>
</feature>
<evidence type="ECO:0000313" key="13">
    <source>
        <dbReference type="Proteomes" id="UP000694844"/>
    </source>
</evidence>
<keyword evidence="13" id="KW-1185">Reference proteome</keyword>
<evidence type="ECO:0000313" key="14">
    <source>
        <dbReference type="RefSeq" id="XP_022343837.1"/>
    </source>
</evidence>
<accession>A0A8B8EV90</accession>
<keyword evidence="6 12" id="KW-1133">Transmembrane helix</keyword>
<feature type="compositionally biased region" description="Basic residues" evidence="11">
    <location>
        <begin position="929"/>
        <end position="939"/>
    </location>
</feature>
<keyword evidence="9" id="KW-0966">Cell projection</keyword>
<keyword evidence="3" id="KW-1003">Cell membrane</keyword>
<dbReference type="Proteomes" id="UP000694844">
    <property type="component" value="Chromosome 5"/>
</dbReference>
<dbReference type="GO" id="GO:0098797">
    <property type="term" value="C:plasma membrane protein complex"/>
    <property type="evidence" value="ECO:0007669"/>
    <property type="project" value="TreeGrafter"/>
</dbReference>
<evidence type="ECO:0000256" key="5">
    <source>
        <dbReference type="ARBA" id="ARBA00022692"/>
    </source>
</evidence>
<keyword evidence="5 12" id="KW-0812">Transmembrane</keyword>
<feature type="compositionally biased region" description="Basic residues" evidence="11">
    <location>
        <begin position="90"/>
        <end position="106"/>
    </location>
</feature>
<feature type="compositionally biased region" description="Basic and acidic residues" evidence="11">
    <location>
        <begin position="107"/>
        <end position="116"/>
    </location>
</feature>
<feature type="region of interest" description="Disordered" evidence="11">
    <location>
        <begin position="914"/>
        <end position="962"/>
    </location>
</feature>
<evidence type="ECO:0000256" key="12">
    <source>
        <dbReference type="SAM" id="Phobius"/>
    </source>
</evidence>
<keyword evidence="4" id="KW-0963">Cytoplasm</keyword>
<feature type="region of interest" description="Disordered" evidence="11">
    <location>
        <begin position="214"/>
        <end position="235"/>
    </location>
</feature>
<evidence type="ECO:0000256" key="11">
    <source>
        <dbReference type="SAM" id="MobiDB-lite"/>
    </source>
</evidence>
<name>A0A8B8EV90_CRAVI</name>
<evidence type="ECO:0000256" key="7">
    <source>
        <dbReference type="ARBA" id="ARBA00023136"/>
    </source>
</evidence>
<proteinExistence type="predicted"/>
<comment type="subcellular location">
    <subcellularLocation>
        <location evidence="2">Cell membrane</location>
        <topology evidence="2">Single-pass membrane protein</topology>
    </subcellularLocation>
    <subcellularLocation>
        <location evidence="1">Cytoplasm</location>
        <location evidence="1">Cytoskeleton</location>
        <location evidence="1">Cilium basal body</location>
    </subcellularLocation>
</comment>
<evidence type="ECO:0000256" key="3">
    <source>
        <dbReference type="ARBA" id="ARBA00022475"/>
    </source>
</evidence>
<gene>
    <name evidence="14" type="primary">LOC111136945</name>
</gene>
<protein>
    <submittedName>
        <fullName evidence="14">Trichohyalin-like</fullName>
    </submittedName>
</protein>
<dbReference type="RefSeq" id="XP_022343837.1">
    <property type="nucleotide sequence ID" value="XM_022488129.1"/>
</dbReference>
<evidence type="ECO:0000256" key="10">
    <source>
        <dbReference type="SAM" id="Coils"/>
    </source>
</evidence>
<dbReference type="GO" id="GO:0060170">
    <property type="term" value="C:ciliary membrane"/>
    <property type="evidence" value="ECO:0007669"/>
    <property type="project" value="TreeGrafter"/>
</dbReference>
<feature type="region of interest" description="Disordered" evidence="11">
    <location>
        <begin position="68"/>
        <end position="123"/>
    </location>
</feature>
<feature type="compositionally biased region" description="Acidic residues" evidence="11">
    <location>
        <begin position="770"/>
        <end position="779"/>
    </location>
</feature>
<evidence type="ECO:0000256" key="1">
    <source>
        <dbReference type="ARBA" id="ARBA00004120"/>
    </source>
</evidence>
<reference evidence="14" key="1">
    <citation type="submission" date="2025-08" db="UniProtKB">
        <authorList>
            <consortium name="RefSeq"/>
        </authorList>
    </citation>
    <scope>IDENTIFICATION</scope>
    <source>
        <tissue evidence="14">Whole sample</tissue>
    </source>
</reference>
<evidence type="ECO:0000256" key="9">
    <source>
        <dbReference type="ARBA" id="ARBA00023273"/>
    </source>
</evidence>
<keyword evidence="8" id="KW-0206">Cytoskeleton</keyword>
<keyword evidence="7 12" id="KW-0472">Membrane</keyword>
<evidence type="ECO:0000256" key="6">
    <source>
        <dbReference type="ARBA" id="ARBA00022989"/>
    </source>
</evidence>
<evidence type="ECO:0000256" key="2">
    <source>
        <dbReference type="ARBA" id="ARBA00004162"/>
    </source>
</evidence>
<dbReference type="GeneID" id="111136945"/>
<feature type="coiled-coil region" evidence="10">
    <location>
        <begin position="374"/>
        <end position="453"/>
    </location>
</feature>
<feature type="coiled-coil region" evidence="10">
    <location>
        <begin position="497"/>
        <end position="656"/>
    </location>
</feature>
<dbReference type="OrthoDB" id="5977401at2759"/>
<keyword evidence="10" id="KW-0175">Coiled coil</keyword>
<feature type="transmembrane region" description="Helical" evidence="12">
    <location>
        <begin position="31"/>
        <end position="56"/>
    </location>
</feature>
<dbReference type="AlphaFoldDB" id="A0A8B8EV90"/>
<sequence length="962" mass="112097">MATNFYSFSPSAVCVPAHVDLIQNEFTVDSAWMAGAFFLGLFLGGLLTAICVPFCLKDLEKKKRQEDEEAMLKEAEQNQTAAKLITKKSPGSKRKSQKSGKGGRKVITREMEVEREGDGEEDQALLQSPETLPGAEGLGKIMTNFHSEDAENEMTKQDVERVEALMKALQAAKDQILFKMIKQQLKKFKVEDQPRSIVQRNVMEDLLNKRKMLEDEKNEEEQAIKQGHAKDKDTSVMEDELETLDAKTNQKLAQIYEDEKDFIRKEINKQTDLSEKDIDALMEKLMFEMSEVDRKQALQLSRQQRLLEERLAKRRQIIAMRKLQDQQEGDVVIQNVDSHEDALKHLVQDGKLNEKKKNQLLNEYLQDLNRLTKARDLECQRQQLSMEEKLAKRRQRELQKLSREQEKEEELFMKNIDKSTNTKGLAVEYLELKEKHQQELMEKELYLDQEELQALDKIRTEEAEIKEKEIQSHNDKMVATIIDTVGSENKFDVDRLIKAHKKRMELYDEERQEERNKFAARLKERLNEKMAKLEEEEEIHHQEQEALVVQQTATVNRVLSTSLELTEEAKKKILKEHEQNLQVINNQLQVSRLKQQKSLENKLAERRARMAEVRRKKEETLMNKAKANREDREKYQQQLDAELQLEEKKLEEDRKKALEGLRRRMALETQEALKDQERRLGQLIGRLEVGAARRQAILSKQDATLQQLQEQLENKLSREGSRLTGVDVIIQQHSSQVEQLNEQLQRAREQQENLIKEKVRAKRHQKEMELQEQMEEDEEVNRKNSIRRRGAGKASNILNTVFMEQLHKKQREDLESEMKLELERSKEELNQQLENELQGELENQRRELLTQLTAASGLSQSEIERTIKSSAKDDKAAKKLTKELKQGIERAKTDMNYGVDEDFLAARDIYDINDLESSQGRPASASARSAKKGKKKRMSRSSVIPEPTDGWTVRDDDDDDLL</sequence>
<feature type="region of interest" description="Disordered" evidence="11">
    <location>
        <begin position="769"/>
        <end position="792"/>
    </location>
</feature>
<evidence type="ECO:0000256" key="4">
    <source>
        <dbReference type="ARBA" id="ARBA00022490"/>
    </source>
</evidence>
<dbReference type="PANTHER" id="PTHR16795:SF13">
    <property type="entry name" value="EVC COMPLEX MEMBER EVC"/>
    <property type="match status" value="1"/>
</dbReference>
<dbReference type="KEGG" id="cvn:111136945"/>
<feature type="coiled-coil region" evidence="10">
    <location>
        <begin position="811"/>
        <end position="843"/>
    </location>
</feature>
<organism evidence="13 14">
    <name type="scientific">Crassostrea virginica</name>
    <name type="common">Eastern oyster</name>
    <dbReference type="NCBI Taxonomy" id="6565"/>
    <lineage>
        <taxon>Eukaryota</taxon>
        <taxon>Metazoa</taxon>
        <taxon>Spiralia</taxon>
        <taxon>Lophotrochozoa</taxon>
        <taxon>Mollusca</taxon>
        <taxon>Bivalvia</taxon>
        <taxon>Autobranchia</taxon>
        <taxon>Pteriomorphia</taxon>
        <taxon>Ostreida</taxon>
        <taxon>Ostreoidea</taxon>
        <taxon>Ostreidae</taxon>
        <taxon>Crassostrea</taxon>
    </lineage>
</organism>
<dbReference type="PANTHER" id="PTHR16795">
    <property type="entry name" value="LIMBIN/ELLIS-VAN CREVELD PROTEIN"/>
    <property type="match status" value="1"/>
</dbReference>
<evidence type="ECO:0000256" key="8">
    <source>
        <dbReference type="ARBA" id="ARBA00023212"/>
    </source>
</evidence>
<dbReference type="GO" id="GO:0007224">
    <property type="term" value="P:smoothened signaling pathway"/>
    <property type="evidence" value="ECO:0007669"/>
    <property type="project" value="InterPro"/>
</dbReference>